<gene>
    <name evidence="8" type="ORF">EPA93_21480</name>
</gene>
<keyword evidence="3 6" id="KW-0812">Transmembrane</keyword>
<comment type="similarity">
    <text evidence="2">Belongs to the GtrA family.</text>
</comment>
<dbReference type="KEGG" id="kbs:EPA93_21480"/>
<reference evidence="8 9" key="1">
    <citation type="submission" date="2019-01" db="EMBL/GenBank/DDBJ databases">
        <title>Ktedonosporobacter rubrisoli SCAWS-G2.</title>
        <authorList>
            <person name="Huang Y."/>
            <person name="Yan B."/>
        </authorList>
    </citation>
    <scope>NUCLEOTIDE SEQUENCE [LARGE SCALE GENOMIC DNA]</scope>
    <source>
        <strain evidence="8 9">SCAWS-G2</strain>
    </source>
</reference>
<dbReference type="InterPro" id="IPR051401">
    <property type="entry name" value="GtrA_CellWall_Glycosyl"/>
</dbReference>
<keyword evidence="9" id="KW-1185">Reference proteome</keyword>
<dbReference type="EMBL" id="CP035758">
    <property type="protein sequence ID" value="QBD78426.1"/>
    <property type="molecule type" value="Genomic_DNA"/>
</dbReference>
<organism evidence="8 9">
    <name type="scientific">Ktedonosporobacter rubrisoli</name>
    <dbReference type="NCBI Taxonomy" id="2509675"/>
    <lineage>
        <taxon>Bacteria</taxon>
        <taxon>Bacillati</taxon>
        <taxon>Chloroflexota</taxon>
        <taxon>Ktedonobacteria</taxon>
        <taxon>Ktedonobacterales</taxon>
        <taxon>Ktedonosporobacteraceae</taxon>
        <taxon>Ktedonosporobacter</taxon>
    </lineage>
</organism>
<dbReference type="OrthoDB" id="155735at2"/>
<feature type="transmembrane region" description="Helical" evidence="6">
    <location>
        <begin position="133"/>
        <end position="154"/>
    </location>
</feature>
<dbReference type="RefSeq" id="WP_129889479.1">
    <property type="nucleotide sequence ID" value="NZ_CP035758.1"/>
</dbReference>
<evidence type="ECO:0000313" key="9">
    <source>
        <dbReference type="Proteomes" id="UP000290365"/>
    </source>
</evidence>
<name>A0A4P6JU27_KTERU</name>
<dbReference type="AlphaFoldDB" id="A0A4P6JU27"/>
<evidence type="ECO:0000256" key="6">
    <source>
        <dbReference type="SAM" id="Phobius"/>
    </source>
</evidence>
<sequence length="194" mass="22148">MKQTLTQCNPEDVSEELADLGRQPQRRIRSYRPTPWIIVNRLLDIADDVTGGRADWCQRFITYLFIGGFAALVNLAVFYLVFYCIPLPVSNVTHNLIAYVLACEISIMANFVPNDYFTFRHLSGHDRSWQSRCLRYHITSIGGSVLTLLIQFGFTYLGHVPAIVSQAGALILVLIYNFSFHHLFTYRQVKPATN</sequence>
<evidence type="ECO:0000256" key="2">
    <source>
        <dbReference type="ARBA" id="ARBA00009399"/>
    </source>
</evidence>
<dbReference type="PANTHER" id="PTHR38459">
    <property type="entry name" value="PROPHAGE BACTOPRENOL-LINKED GLUCOSE TRANSLOCASE HOMOLOG"/>
    <property type="match status" value="1"/>
</dbReference>
<accession>A0A4P6JU27</accession>
<feature type="transmembrane region" description="Helical" evidence="6">
    <location>
        <begin position="60"/>
        <end position="82"/>
    </location>
</feature>
<dbReference type="Pfam" id="PF04138">
    <property type="entry name" value="GtrA_DPMS_TM"/>
    <property type="match status" value="1"/>
</dbReference>
<evidence type="ECO:0000256" key="5">
    <source>
        <dbReference type="ARBA" id="ARBA00023136"/>
    </source>
</evidence>
<keyword evidence="4 6" id="KW-1133">Transmembrane helix</keyword>
<keyword evidence="5 6" id="KW-0472">Membrane</keyword>
<dbReference type="GO" id="GO:0000271">
    <property type="term" value="P:polysaccharide biosynthetic process"/>
    <property type="evidence" value="ECO:0007669"/>
    <property type="project" value="InterPro"/>
</dbReference>
<feature type="domain" description="GtrA/DPMS transmembrane" evidence="7">
    <location>
        <begin position="63"/>
        <end position="185"/>
    </location>
</feature>
<comment type="subcellular location">
    <subcellularLocation>
        <location evidence="1">Membrane</location>
        <topology evidence="1">Multi-pass membrane protein</topology>
    </subcellularLocation>
</comment>
<dbReference type="GO" id="GO:0005886">
    <property type="term" value="C:plasma membrane"/>
    <property type="evidence" value="ECO:0007669"/>
    <property type="project" value="TreeGrafter"/>
</dbReference>
<evidence type="ECO:0000259" key="7">
    <source>
        <dbReference type="Pfam" id="PF04138"/>
    </source>
</evidence>
<evidence type="ECO:0000256" key="4">
    <source>
        <dbReference type="ARBA" id="ARBA00022989"/>
    </source>
</evidence>
<evidence type="ECO:0000256" key="1">
    <source>
        <dbReference type="ARBA" id="ARBA00004141"/>
    </source>
</evidence>
<dbReference type="PANTHER" id="PTHR38459:SF1">
    <property type="entry name" value="PROPHAGE BACTOPRENOL-LINKED GLUCOSE TRANSLOCASE HOMOLOG"/>
    <property type="match status" value="1"/>
</dbReference>
<feature type="transmembrane region" description="Helical" evidence="6">
    <location>
        <begin position="94"/>
        <end position="112"/>
    </location>
</feature>
<dbReference type="InterPro" id="IPR007267">
    <property type="entry name" value="GtrA_DPMS_TM"/>
</dbReference>
<evidence type="ECO:0000313" key="8">
    <source>
        <dbReference type="EMBL" id="QBD78426.1"/>
    </source>
</evidence>
<dbReference type="Proteomes" id="UP000290365">
    <property type="component" value="Chromosome"/>
</dbReference>
<protein>
    <submittedName>
        <fullName evidence="8">GtrA family protein</fullName>
    </submittedName>
</protein>
<evidence type="ECO:0000256" key="3">
    <source>
        <dbReference type="ARBA" id="ARBA00022692"/>
    </source>
</evidence>
<proteinExistence type="inferred from homology"/>
<feature type="transmembrane region" description="Helical" evidence="6">
    <location>
        <begin position="160"/>
        <end position="180"/>
    </location>
</feature>